<comment type="caution">
    <text evidence="1">The sequence shown here is derived from an EMBL/GenBank/DDBJ whole genome shotgun (WGS) entry which is preliminary data.</text>
</comment>
<protein>
    <recommendedName>
        <fullName evidence="3">Sulfatase N-terminal domain-containing protein</fullName>
    </recommendedName>
</protein>
<reference evidence="1 2" key="1">
    <citation type="journal article" date="2019" name="Int. J. Syst. Evol. Microbiol.">
        <title>The Global Catalogue of Microorganisms (GCM) 10K type strain sequencing project: providing services to taxonomists for standard genome sequencing and annotation.</title>
        <authorList>
            <consortium name="The Broad Institute Genomics Platform"/>
            <consortium name="The Broad Institute Genome Sequencing Center for Infectious Disease"/>
            <person name="Wu L."/>
            <person name="Ma J."/>
        </authorList>
    </citation>
    <scope>NUCLEOTIDE SEQUENCE [LARGE SCALE GENOMIC DNA]</scope>
    <source>
        <strain evidence="1 2">Y73</strain>
    </source>
</reference>
<proteinExistence type="predicted"/>
<dbReference type="SUPFAM" id="SSF53649">
    <property type="entry name" value="Alkaline phosphatase-like"/>
    <property type="match status" value="1"/>
</dbReference>
<dbReference type="RefSeq" id="WP_379770002.1">
    <property type="nucleotide sequence ID" value="NZ_JBHSXI010000021.1"/>
</dbReference>
<dbReference type="Proteomes" id="UP001596333">
    <property type="component" value="Unassembled WGS sequence"/>
</dbReference>
<dbReference type="EMBL" id="JBHSXI010000021">
    <property type="protein sequence ID" value="MFC6890273.1"/>
    <property type="molecule type" value="Genomic_DNA"/>
</dbReference>
<accession>A0ABD5UM45</accession>
<gene>
    <name evidence="1" type="ORF">ACFQEY_14835</name>
</gene>
<evidence type="ECO:0000313" key="2">
    <source>
        <dbReference type="Proteomes" id="UP001596333"/>
    </source>
</evidence>
<dbReference type="Gene3D" id="3.40.720.10">
    <property type="entry name" value="Alkaline Phosphatase, subunit A"/>
    <property type="match status" value="1"/>
</dbReference>
<keyword evidence="2" id="KW-1185">Reference proteome</keyword>
<dbReference type="AlphaFoldDB" id="A0ABD5UM45"/>
<organism evidence="1 2">
    <name type="scientific">Halorubrum trueperi</name>
    <dbReference type="NCBI Taxonomy" id="2004704"/>
    <lineage>
        <taxon>Archaea</taxon>
        <taxon>Methanobacteriati</taxon>
        <taxon>Methanobacteriota</taxon>
        <taxon>Stenosarchaea group</taxon>
        <taxon>Halobacteria</taxon>
        <taxon>Halobacteriales</taxon>
        <taxon>Haloferacaceae</taxon>
        <taxon>Halorubrum</taxon>
    </lineage>
</organism>
<dbReference type="InterPro" id="IPR017850">
    <property type="entry name" value="Alkaline_phosphatase_core_sf"/>
</dbReference>
<name>A0ABD5UM45_9EURY</name>
<evidence type="ECO:0008006" key="3">
    <source>
        <dbReference type="Google" id="ProtNLM"/>
    </source>
</evidence>
<evidence type="ECO:0000313" key="1">
    <source>
        <dbReference type="EMBL" id="MFC6890273.1"/>
    </source>
</evidence>
<sequence length="290" mass="33486">MTDPTALLREVNKLYHTRGRQRSSYPHGTDIFTQEDWDNLIILDACRYDSFERQISMSGHLEKRRSKGGMSPEFVRGNFSNKQLYDTVYISANEWFAQLRDEINAEVHQFVNLQIDHLDLAGISIRPETVTEQALQVAEEYPDKRLIVHYMQPHQPYIGPTGQEHFELSSGLIETLRKSDDITDELLWEAYRENLDIVLDHAEKLVSELTGKTVITSDHGELLGERVFPIPVKTYGHFDGLYVDELIDVPWFVCEYSNRKAIRSEAPVANEEDVDADAVEDRLRQLGYKV</sequence>